<protein>
    <recommendedName>
        <fullName evidence="5">Extracellular membrane protein CFEM domain-containing protein</fullName>
    </recommendedName>
</protein>
<evidence type="ECO:0000313" key="3">
    <source>
        <dbReference type="EMBL" id="TFK97361.1"/>
    </source>
</evidence>
<gene>
    <name evidence="3" type="ORF">BDV98DRAFT_658652</name>
</gene>
<dbReference type="Proteomes" id="UP000305067">
    <property type="component" value="Unassembled WGS sequence"/>
</dbReference>
<feature type="compositionally biased region" description="Low complexity" evidence="1">
    <location>
        <begin position="179"/>
        <end position="189"/>
    </location>
</feature>
<evidence type="ECO:0000256" key="2">
    <source>
        <dbReference type="SAM" id="SignalP"/>
    </source>
</evidence>
<evidence type="ECO:0008006" key="5">
    <source>
        <dbReference type="Google" id="ProtNLM"/>
    </source>
</evidence>
<name>A0A5C3Q6B9_9AGAR</name>
<proteinExistence type="predicted"/>
<evidence type="ECO:0000313" key="4">
    <source>
        <dbReference type="Proteomes" id="UP000305067"/>
    </source>
</evidence>
<evidence type="ECO:0000256" key="1">
    <source>
        <dbReference type="SAM" id="MobiDB-lite"/>
    </source>
</evidence>
<reference evidence="3 4" key="1">
    <citation type="journal article" date="2019" name="Nat. Ecol. Evol.">
        <title>Megaphylogeny resolves global patterns of mushroom evolution.</title>
        <authorList>
            <person name="Varga T."/>
            <person name="Krizsan K."/>
            <person name="Foldi C."/>
            <person name="Dima B."/>
            <person name="Sanchez-Garcia M."/>
            <person name="Sanchez-Ramirez S."/>
            <person name="Szollosi G.J."/>
            <person name="Szarkandi J.G."/>
            <person name="Papp V."/>
            <person name="Albert L."/>
            <person name="Andreopoulos W."/>
            <person name="Angelini C."/>
            <person name="Antonin V."/>
            <person name="Barry K.W."/>
            <person name="Bougher N.L."/>
            <person name="Buchanan P."/>
            <person name="Buyck B."/>
            <person name="Bense V."/>
            <person name="Catcheside P."/>
            <person name="Chovatia M."/>
            <person name="Cooper J."/>
            <person name="Damon W."/>
            <person name="Desjardin D."/>
            <person name="Finy P."/>
            <person name="Geml J."/>
            <person name="Haridas S."/>
            <person name="Hughes K."/>
            <person name="Justo A."/>
            <person name="Karasinski D."/>
            <person name="Kautmanova I."/>
            <person name="Kiss B."/>
            <person name="Kocsube S."/>
            <person name="Kotiranta H."/>
            <person name="LaButti K.M."/>
            <person name="Lechner B.E."/>
            <person name="Liimatainen K."/>
            <person name="Lipzen A."/>
            <person name="Lukacs Z."/>
            <person name="Mihaltcheva S."/>
            <person name="Morgado L.N."/>
            <person name="Niskanen T."/>
            <person name="Noordeloos M.E."/>
            <person name="Ohm R.A."/>
            <person name="Ortiz-Santana B."/>
            <person name="Ovrebo C."/>
            <person name="Racz N."/>
            <person name="Riley R."/>
            <person name="Savchenko A."/>
            <person name="Shiryaev A."/>
            <person name="Soop K."/>
            <person name="Spirin V."/>
            <person name="Szebenyi C."/>
            <person name="Tomsovsky M."/>
            <person name="Tulloss R.E."/>
            <person name="Uehling J."/>
            <person name="Grigoriev I.V."/>
            <person name="Vagvolgyi C."/>
            <person name="Papp T."/>
            <person name="Martin F.M."/>
            <person name="Miettinen O."/>
            <person name="Hibbett D.S."/>
            <person name="Nagy L.G."/>
        </authorList>
    </citation>
    <scope>NUCLEOTIDE SEQUENCE [LARGE SCALE GENOMIC DNA]</scope>
    <source>
        <strain evidence="3 4">CBS 309.79</strain>
    </source>
</reference>
<keyword evidence="2" id="KW-0732">Signal</keyword>
<keyword evidence="4" id="KW-1185">Reference proteome</keyword>
<feature type="compositionally biased region" description="Gly residues" evidence="1">
    <location>
        <begin position="149"/>
        <end position="178"/>
    </location>
</feature>
<sequence length="234" mass="21995">MLSSIIAYSLAAALTASASSLPLRSMHLLSARQVGADAIPAACQSRCTGFIQALDPTCVADPSCICTNNAINSVAQCFQCIADNDPIATKEDIGTAQSVLTDIAASCEQQGVSLTPPTITGGSGGAGAGAGSPSPGPGSAADPEPTAGTGVGSGTGAGSGTGTGTGTGEDGTTGGTKSGTGTDTTPFGGPVAGGDSDDEEDVAAGAGGAAVGLTTSSMGISAVLGLMVLGLAVL</sequence>
<accession>A0A5C3Q6B9</accession>
<feature type="signal peptide" evidence="2">
    <location>
        <begin position="1"/>
        <end position="20"/>
    </location>
</feature>
<dbReference type="AlphaFoldDB" id="A0A5C3Q6B9"/>
<dbReference type="EMBL" id="ML178848">
    <property type="protein sequence ID" value="TFK97361.1"/>
    <property type="molecule type" value="Genomic_DNA"/>
</dbReference>
<feature type="compositionally biased region" description="Gly residues" evidence="1">
    <location>
        <begin position="121"/>
        <end position="130"/>
    </location>
</feature>
<feature type="chain" id="PRO_5022842148" description="Extracellular membrane protein CFEM domain-containing protein" evidence="2">
    <location>
        <begin position="21"/>
        <end position="234"/>
    </location>
</feature>
<organism evidence="3 4">
    <name type="scientific">Pterulicium gracile</name>
    <dbReference type="NCBI Taxonomy" id="1884261"/>
    <lineage>
        <taxon>Eukaryota</taxon>
        <taxon>Fungi</taxon>
        <taxon>Dikarya</taxon>
        <taxon>Basidiomycota</taxon>
        <taxon>Agaricomycotina</taxon>
        <taxon>Agaricomycetes</taxon>
        <taxon>Agaricomycetidae</taxon>
        <taxon>Agaricales</taxon>
        <taxon>Pleurotineae</taxon>
        <taxon>Pterulaceae</taxon>
        <taxon>Pterulicium</taxon>
    </lineage>
</organism>
<feature type="region of interest" description="Disordered" evidence="1">
    <location>
        <begin position="112"/>
        <end position="204"/>
    </location>
</feature>
<feature type="compositionally biased region" description="Low complexity" evidence="1">
    <location>
        <begin position="131"/>
        <end position="141"/>
    </location>
</feature>